<keyword evidence="4" id="KW-1185">Reference proteome</keyword>
<feature type="region of interest" description="Disordered" evidence="1">
    <location>
        <begin position="1"/>
        <end position="31"/>
    </location>
</feature>
<dbReference type="InterPro" id="IPR025295">
    <property type="entry name" value="eCIS_core_dom"/>
</dbReference>
<feature type="domain" description="eCIS core" evidence="2">
    <location>
        <begin position="82"/>
        <end position="147"/>
    </location>
</feature>
<evidence type="ECO:0000313" key="4">
    <source>
        <dbReference type="Proteomes" id="UP001203423"/>
    </source>
</evidence>
<gene>
    <name evidence="3" type="ORF">L2764_27595</name>
</gene>
<feature type="non-terminal residue" evidence="3">
    <location>
        <position position="1"/>
    </location>
</feature>
<feature type="compositionally biased region" description="Polar residues" evidence="1">
    <location>
        <begin position="45"/>
        <end position="61"/>
    </location>
</feature>
<evidence type="ECO:0000313" key="3">
    <source>
        <dbReference type="EMBL" id="MCL1128088.1"/>
    </source>
</evidence>
<feature type="region of interest" description="Disordered" evidence="1">
    <location>
        <begin position="45"/>
        <end position="65"/>
    </location>
</feature>
<proteinExistence type="predicted"/>
<protein>
    <submittedName>
        <fullName evidence="3">DUF4157 domain-containing protein</fullName>
    </submittedName>
</protein>
<name>A0ABT0LK80_9GAMM</name>
<dbReference type="EMBL" id="JAKIKS010000375">
    <property type="protein sequence ID" value="MCL1128088.1"/>
    <property type="molecule type" value="Genomic_DNA"/>
</dbReference>
<comment type="caution">
    <text evidence="3">The sequence shown here is derived from an EMBL/GenBank/DDBJ whole genome shotgun (WGS) entry which is preliminary data.</text>
</comment>
<dbReference type="RefSeq" id="WP_248943514.1">
    <property type="nucleotide sequence ID" value="NZ_JAKIKS010000375.1"/>
</dbReference>
<organism evidence="3 4">
    <name type="scientific">Shewanella surugensis</name>
    <dbReference type="NCBI Taxonomy" id="212020"/>
    <lineage>
        <taxon>Bacteria</taxon>
        <taxon>Pseudomonadati</taxon>
        <taxon>Pseudomonadota</taxon>
        <taxon>Gammaproteobacteria</taxon>
        <taxon>Alteromonadales</taxon>
        <taxon>Shewanellaceae</taxon>
        <taxon>Shewanella</taxon>
    </lineage>
</organism>
<sequence length="180" mass="19622">YANKDPQSQSHSLNNKVSQKKSPLKHPFIDNRPEAALQRKYQEMANNSPQAARMAQLQSMADNRVAKQAIQKADTNTNNTGLPEHLKSGMESLSGINLNHVKVHYNSAKPATVQAHAYAQGHEIHLGAGQEKHLPHEFGHVIQQAQGRVNPTTTVGGMVINDNAGLEKEADVLGAKALQM</sequence>
<feature type="non-terminal residue" evidence="3">
    <location>
        <position position="180"/>
    </location>
</feature>
<dbReference type="Proteomes" id="UP001203423">
    <property type="component" value="Unassembled WGS sequence"/>
</dbReference>
<accession>A0ABT0LK80</accession>
<evidence type="ECO:0000256" key="1">
    <source>
        <dbReference type="SAM" id="MobiDB-lite"/>
    </source>
</evidence>
<feature type="compositionally biased region" description="Polar residues" evidence="1">
    <location>
        <begin position="1"/>
        <end position="17"/>
    </location>
</feature>
<evidence type="ECO:0000259" key="2">
    <source>
        <dbReference type="Pfam" id="PF13699"/>
    </source>
</evidence>
<reference evidence="3 4" key="1">
    <citation type="submission" date="2022-01" db="EMBL/GenBank/DDBJ databases">
        <title>Whole genome-based taxonomy of the Shewanellaceae.</title>
        <authorList>
            <person name="Martin-Rodriguez A.J."/>
        </authorList>
    </citation>
    <scope>NUCLEOTIDE SEQUENCE [LARGE SCALE GENOMIC DNA]</scope>
    <source>
        <strain evidence="3 4">DSM 17177</strain>
    </source>
</reference>
<dbReference type="Pfam" id="PF13699">
    <property type="entry name" value="eCIS_core"/>
    <property type="match status" value="1"/>
</dbReference>